<dbReference type="AlphaFoldDB" id="A0A0E9TXY0"/>
<sequence>MHFELMNFQESHGVYNSPDDFGLK</sequence>
<dbReference type="EMBL" id="GBXM01050802">
    <property type="protein sequence ID" value="JAH57775.1"/>
    <property type="molecule type" value="Transcribed_RNA"/>
</dbReference>
<reference evidence="2" key="2">
    <citation type="journal article" date="2015" name="Fish Shellfish Immunol.">
        <title>Early steps in the European eel (Anguilla anguilla)-Vibrio vulnificus interaction in the gills: Role of the RtxA13 toxin.</title>
        <authorList>
            <person name="Callol A."/>
            <person name="Pajuelo D."/>
            <person name="Ebbesson L."/>
            <person name="Teles M."/>
            <person name="MacKenzie S."/>
            <person name="Amaro C."/>
        </authorList>
    </citation>
    <scope>NUCLEOTIDE SEQUENCE</scope>
</reference>
<protein>
    <submittedName>
        <fullName evidence="2">Uncharacterized protein</fullName>
    </submittedName>
</protein>
<accession>A0A0E9TXY0</accession>
<name>A0A0E9TXY0_ANGAN</name>
<evidence type="ECO:0000256" key="1">
    <source>
        <dbReference type="SAM" id="MobiDB-lite"/>
    </source>
</evidence>
<organism evidence="2">
    <name type="scientific">Anguilla anguilla</name>
    <name type="common">European freshwater eel</name>
    <name type="synonym">Muraena anguilla</name>
    <dbReference type="NCBI Taxonomy" id="7936"/>
    <lineage>
        <taxon>Eukaryota</taxon>
        <taxon>Metazoa</taxon>
        <taxon>Chordata</taxon>
        <taxon>Craniata</taxon>
        <taxon>Vertebrata</taxon>
        <taxon>Euteleostomi</taxon>
        <taxon>Actinopterygii</taxon>
        <taxon>Neopterygii</taxon>
        <taxon>Teleostei</taxon>
        <taxon>Anguilliformes</taxon>
        <taxon>Anguillidae</taxon>
        <taxon>Anguilla</taxon>
    </lineage>
</organism>
<reference evidence="2" key="1">
    <citation type="submission" date="2014-11" db="EMBL/GenBank/DDBJ databases">
        <authorList>
            <person name="Amaro Gonzalez C."/>
        </authorList>
    </citation>
    <scope>NUCLEOTIDE SEQUENCE</scope>
</reference>
<feature type="region of interest" description="Disordered" evidence="1">
    <location>
        <begin position="1"/>
        <end position="24"/>
    </location>
</feature>
<proteinExistence type="predicted"/>
<evidence type="ECO:0000313" key="2">
    <source>
        <dbReference type="EMBL" id="JAH57775.1"/>
    </source>
</evidence>